<gene>
    <name evidence="1" type="ORF">Vadar_027391</name>
</gene>
<dbReference type="EMBL" id="CM037154">
    <property type="protein sequence ID" value="KAH7861528.1"/>
    <property type="molecule type" value="Genomic_DNA"/>
</dbReference>
<proteinExistence type="predicted"/>
<accession>A0ACB7Z833</accession>
<name>A0ACB7Z833_9ERIC</name>
<comment type="caution">
    <text evidence="1">The sequence shown here is derived from an EMBL/GenBank/DDBJ whole genome shotgun (WGS) entry which is preliminary data.</text>
</comment>
<reference evidence="1 2" key="1">
    <citation type="journal article" date="2021" name="Hortic Res">
        <title>High-quality reference genome and annotation aids understanding of berry development for evergreen blueberry (Vaccinium darrowii).</title>
        <authorList>
            <person name="Yu J."/>
            <person name="Hulse-Kemp A.M."/>
            <person name="Babiker E."/>
            <person name="Staton M."/>
        </authorList>
    </citation>
    <scope>NUCLEOTIDE SEQUENCE [LARGE SCALE GENOMIC DNA]</scope>
    <source>
        <strain evidence="2">cv. NJ 8807/NJ 8810</strain>
        <tissue evidence="1">Young leaf</tissue>
    </source>
</reference>
<organism evidence="1 2">
    <name type="scientific">Vaccinium darrowii</name>
    <dbReference type="NCBI Taxonomy" id="229202"/>
    <lineage>
        <taxon>Eukaryota</taxon>
        <taxon>Viridiplantae</taxon>
        <taxon>Streptophyta</taxon>
        <taxon>Embryophyta</taxon>
        <taxon>Tracheophyta</taxon>
        <taxon>Spermatophyta</taxon>
        <taxon>Magnoliopsida</taxon>
        <taxon>eudicotyledons</taxon>
        <taxon>Gunneridae</taxon>
        <taxon>Pentapetalae</taxon>
        <taxon>asterids</taxon>
        <taxon>Ericales</taxon>
        <taxon>Ericaceae</taxon>
        <taxon>Vaccinioideae</taxon>
        <taxon>Vaccinieae</taxon>
        <taxon>Vaccinium</taxon>
    </lineage>
</organism>
<dbReference type="Proteomes" id="UP000828048">
    <property type="component" value="Chromosome 4"/>
</dbReference>
<keyword evidence="2" id="KW-1185">Reference proteome</keyword>
<evidence type="ECO:0000313" key="1">
    <source>
        <dbReference type="EMBL" id="KAH7861528.1"/>
    </source>
</evidence>
<sequence>MRELAAKHATLASAAIDYLSESDDEDVQRSRRALVDLTHRFTKEGEESQNNWREKFRVFLAAATAAVVTGGAGLPVVVE</sequence>
<protein>
    <submittedName>
        <fullName evidence="1">Uncharacterized protein</fullName>
    </submittedName>
</protein>
<evidence type="ECO:0000313" key="2">
    <source>
        <dbReference type="Proteomes" id="UP000828048"/>
    </source>
</evidence>